<organism evidence="1 2">
    <name type="scientific">Thalassotalea nanhaiensis</name>
    <dbReference type="NCBI Taxonomy" id="3065648"/>
    <lineage>
        <taxon>Bacteria</taxon>
        <taxon>Pseudomonadati</taxon>
        <taxon>Pseudomonadota</taxon>
        <taxon>Gammaproteobacteria</taxon>
        <taxon>Alteromonadales</taxon>
        <taxon>Colwelliaceae</taxon>
        <taxon>Thalassotalea</taxon>
    </lineage>
</organism>
<evidence type="ECO:0008006" key="3">
    <source>
        <dbReference type="Google" id="ProtNLM"/>
    </source>
</evidence>
<keyword evidence="2" id="KW-1185">Reference proteome</keyword>
<dbReference type="EMBL" id="CP134146">
    <property type="protein sequence ID" value="WNC68955.1"/>
    <property type="molecule type" value="Genomic_DNA"/>
</dbReference>
<proteinExistence type="predicted"/>
<evidence type="ECO:0000313" key="1">
    <source>
        <dbReference type="EMBL" id="WNC68955.1"/>
    </source>
</evidence>
<gene>
    <name evidence="1" type="ORF">RI845_02085</name>
</gene>
<sequence>MKLLPMMLIIISTLTGCVGLSYTSFKANTSTIQAPIVSSNKGYLLESGKSLNPSELIKKWGEPNTKVVKGMSEEWTYHFKELDKGFFALFVVIPIPVFLDDGFEKITFLIEGDEITKAEARYQYESGVGCMAVFLVHGLVNSVCNGDRLFLKNDIPLVFINE</sequence>
<dbReference type="PROSITE" id="PS51257">
    <property type="entry name" value="PROKAR_LIPOPROTEIN"/>
    <property type="match status" value="1"/>
</dbReference>
<reference evidence="2" key="1">
    <citation type="submission" date="2023-09" db="EMBL/GenBank/DDBJ databases">
        <authorList>
            <person name="Li S."/>
            <person name="Li X."/>
            <person name="Zhang C."/>
            <person name="Zhao Z."/>
        </authorList>
    </citation>
    <scope>NUCLEOTIDE SEQUENCE [LARGE SCALE GENOMIC DNA]</scope>
    <source>
        <strain evidence="2">SQ345</strain>
    </source>
</reference>
<dbReference type="Proteomes" id="UP001248581">
    <property type="component" value="Chromosome"/>
</dbReference>
<evidence type="ECO:0000313" key="2">
    <source>
        <dbReference type="Proteomes" id="UP001248581"/>
    </source>
</evidence>
<dbReference type="RefSeq" id="WP_348388109.1">
    <property type="nucleotide sequence ID" value="NZ_CP134146.1"/>
</dbReference>
<protein>
    <recommendedName>
        <fullName evidence="3">Lipoprotein</fullName>
    </recommendedName>
</protein>
<name>A0ABY9TJU0_9GAMM</name>
<accession>A0ABY9TJU0</accession>